<dbReference type="EMBL" id="LWCS01000065">
    <property type="protein sequence ID" value="OAN30176.1"/>
    <property type="molecule type" value="Genomic_DNA"/>
</dbReference>
<gene>
    <name evidence="2" type="ORF">A4X20_09960</name>
</gene>
<accession>A0A178LHW6</accession>
<protein>
    <recommendedName>
        <fullName evidence="1">DUF2293 domain-containing protein</fullName>
    </recommendedName>
</protein>
<comment type="caution">
    <text evidence="2">The sequence shown here is derived from an EMBL/GenBank/DDBJ whole genome shotgun (WGS) entry which is preliminary data.</text>
</comment>
<sequence>MRECRVAHVAEAALAEQQFVTPIDVLVGLGWLDEAKADLWRAGFVSSLDRCLRAKPIEVAEAVKALGTWALDRDLKPWVTDYGNLAFTADRDPPTERGSRIRWSTTEIPGPKALPPRSKPPRVLAVERDADCLKCGAVHDLLLRDKAGGICVDCAGLGHLVFLPSGDAALTRYTTKAAPVSAVVMLPNMQRMRHERQGILADQRTIELAAAQVLADPPRPPGRGTVDQDLRRRIAEVISSEFPGCPVARADAIAFHAAVRGGGRRARGGAERPESVRRAVANSVRRVDTDYDDLSLTGLDWAEAQRRTQAQVDDVLEMWRSGITPLDAQLPR</sequence>
<feature type="domain" description="DUF2293" evidence="1">
    <location>
        <begin position="238"/>
        <end position="320"/>
    </location>
</feature>
<dbReference type="Pfam" id="PF10056">
    <property type="entry name" value="DUF2293"/>
    <property type="match status" value="1"/>
</dbReference>
<dbReference type="AlphaFoldDB" id="A0A178LHW6"/>
<proteinExistence type="predicted"/>
<dbReference type="PANTHER" id="PTHR38113">
    <property type="match status" value="1"/>
</dbReference>
<organism evidence="2 3">
    <name type="scientific">Mycolicibacterium iranicum</name>
    <name type="common">Mycobacterium iranicum</name>
    <dbReference type="NCBI Taxonomy" id="912594"/>
    <lineage>
        <taxon>Bacteria</taxon>
        <taxon>Bacillati</taxon>
        <taxon>Actinomycetota</taxon>
        <taxon>Actinomycetes</taxon>
        <taxon>Mycobacteriales</taxon>
        <taxon>Mycobacteriaceae</taxon>
        <taxon>Mycolicibacterium</taxon>
    </lineage>
</organism>
<dbReference type="RefSeq" id="WP_064284852.1">
    <property type="nucleotide sequence ID" value="NZ_LWCS01000065.1"/>
</dbReference>
<evidence type="ECO:0000313" key="3">
    <source>
        <dbReference type="Proteomes" id="UP000078396"/>
    </source>
</evidence>
<dbReference type="InterPro" id="IPR018744">
    <property type="entry name" value="DUF2293"/>
</dbReference>
<evidence type="ECO:0000313" key="2">
    <source>
        <dbReference type="EMBL" id="OAN30176.1"/>
    </source>
</evidence>
<dbReference type="OrthoDB" id="128600at2"/>
<dbReference type="Proteomes" id="UP000078396">
    <property type="component" value="Unassembled WGS sequence"/>
</dbReference>
<reference evidence="2 3" key="1">
    <citation type="submission" date="2016-04" db="EMBL/GenBank/DDBJ databases">
        <title>Draft Genome Sequences of Staphylococcus capitis Strain H36, S. capitis Strain H65, S. cohnii Strain H62, S. hominis Strain H69, Mycobacterium iranicum Strain H39, Plantibacter sp. Strain H53, Pseudomonas oryzihabitans Strain H72, and Microbacterium sp. Strain H83, isolated from residential settings.</title>
        <authorList>
            <person name="Lymperopoulou D."/>
            <person name="Adams R.I."/>
            <person name="Lindow S."/>
            <person name="Coil D.A."/>
            <person name="Jospin G."/>
            <person name="Eisen J.A."/>
        </authorList>
    </citation>
    <scope>NUCLEOTIDE SEQUENCE [LARGE SCALE GENOMIC DNA]</scope>
    <source>
        <strain evidence="2 3">H39</strain>
    </source>
</reference>
<evidence type="ECO:0000259" key="1">
    <source>
        <dbReference type="Pfam" id="PF10056"/>
    </source>
</evidence>
<name>A0A178LHW6_MYCIR</name>
<dbReference type="PANTHER" id="PTHR38113:SF2">
    <property type="entry name" value="DUF2293 DOMAIN-CONTAINING PROTEIN"/>
    <property type="match status" value="1"/>
</dbReference>